<accession>A0A1V3IAH3</accession>
<evidence type="ECO:0000313" key="2">
    <source>
        <dbReference type="Proteomes" id="UP000189426"/>
    </source>
</evidence>
<dbReference type="Proteomes" id="UP000189426">
    <property type="component" value="Unassembled WGS sequence"/>
</dbReference>
<proteinExistence type="predicted"/>
<sequence>MSITKTNPAKNFKRAKRIALKQSALMAKPKGSRVEKAISLAGRDKKLIDVANYHCTKGKVKSNMVRAKERRQMGCRELVRI</sequence>
<name>A0A1V3IAH3_9PAST</name>
<organism evidence="1 2">
    <name type="scientific">Rodentibacter mrazii</name>
    <dbReference type="NCBI Taxonomy" id="1908257"/>
    <lineage>
        <taxon>Bacteria</taxon>
        <taxon>Pseudomonadati</taxon>
        <taxon>Pseudomonadota</taxon>
        <taxon>Gammaproteobacteria</taxon>
        <taxon>Pasteurellales</taxon>
        <taxon>Pasteurellaceae</taxon>
        <taxon>Rodentibacter</taxon>
    </lineage>
</organism>
<comment type="caution">
    <text evidence="1">The sequence shown here is derived from an EMBL/GenBank/DDBJ whole genome shotgun (WGS) entry which is preliminary data.</text>
</comment>
<evidence type="ECO:0000313" key="1">
    <source>
        <dbReference type="EMBL" id="OOF37040.1"/>
    </source>
</evidence>
<dbReference type="AlphaFoldDB" id="A0A1V3IAH3"/>
<dbReference type="RefSeq" id="WP_077494959.1">
    <property type="nucleotide sequence ID" value="NZ_MLHG01000099.1"/>
</dbReference>
<reference evidence="1 2" key="1">
    <citation type="submission" date="2016-10" db="EMBL/GenBank/DDBJ databases">
        <title>Rodentibacter gen. nov. and new species.</title>
        <authorList>
            <person name="Christensen H."/>
        </authorList>
    </citation>
    <scope>NUCLEOTIDE SEQUENCE [LARGE SCALE GENOMIC DNA]</scope>
    <source>
        <strain evidence="1 2">Ppn418</strain>
    </source>
</reference>
<keyword evidence="2" id="KW-1185">Reference proteome</keyword>
<protein>
    <submittedName>
        <fullName evidence="1">Uncharacterized protein</fullName>
    </submittedName>
</protein>
<gene>
    <name evidence="1" type="ORF">BKK47_11325</name>
</gene>
<dbReference type="EMBL" id="MLHG01000099">
    <property type="protein sequence ID" value="OOF37040.1"/>
    <property type="molecule type" value="Genomic_DNA"/>
</dbReference>